<proteinExistence type="predicted"/>
<accession>A0A5B7ICT5</accession>
<reference evidence="1 2" key="1">
    <citation type="submission" date="2019-05" db="EMBL/GenBank/DDBJ databases">
        <title>Another draft genome of Portunus trituberculatus and its Hox gene families provides insights of decapod evolution.</title>
        <authorList>
            <person name="Jeong J.-H."/>
            <person name="Song I."/>
            <person name="Kim S."/>
            <person name="Choi T."/>
            <person name="Kim D."/>
            <person name="Ryu S."/>
            <person name="Kim W."/>
        </authorList>
    </citation>
    <scope>NUCLEOTIDE SEQUENCE [LARGE SCALE GENOMIC DNA]</scope>
    <source>
        <tissue evidence="1">Muscle</tissue>
    </source>
</reference>
<evidence type="ECO:0000313" key="1">
    <source>
        <dbReference type="EMBL" id="MPC80005.1"/>
    </source>
</evidence>
<sequence>MPFSLASTLQTGVKCTSGTSRPGPNPLVLPRSPLALEVHKDQLGFFLRISNPASAKFALPRRWASRAERWYTPEGDSCGAPPLNDELLHVVESKDLSVNWAKSDLSPSQRKQFLGMVLDTVRA</sequence>
<name>A0A5B7ICT5_PORTR</name>
<dbReference type="AlphaFoldDB" id="A0A5B7ICT5"/>
<gene>
    <name evidence="1" type="ORF">E2C01_074568</name>
</gene>
<dbReference type="Proteomes" id="UP000324222">
    <property type="component" value="Unassembled WGS sequence"/>
</dbReference>
<keyword evidence="2" id="KW-1185">Reference proteome</keyword>
<protein>
    <submittedName>
        <fullName evidence="1">Uncharacterized protein</fullName>
    </submittedName>
</protein>
<evidence type="ECO:0000313" key="2">
    <source>
        <dbReference type="Proteomes" id="UP000324222"/>
    </source>
</evidence>
<dbReference type="EMBL" id="VSRR010052712">
    <property type="protein sequence ID" value="MPC80005.1"/>
    <property type="molecule type" value="Genomic_DNA"/>
</dbReference>
<organism evidence="1 2">
    <name type="scientific">Portunus trituberculatus</name>
    <name type="common">Swimming crab</name>
    <name type="synonym">Neptunus trituberculatus</name>
    <dbReference type="NCBI Taxonomy" id="210409"/>
    <lineage>
        <taxon>Eukaryota</taxon>
        <taxon>Metazoa</taxon>
        <taxon>Ecdysozoa</taxon>
        <taxon>Arthropoda</taxon>
        <taxon>Crustacea</taxon>
        <taxon>Multicrustacea</taxon>
        <taxon>Malacostraca</taxon>
        <taxon>Eumalacostraca</taxon>
        <taxon>Eucarida</taxon>
        <taxon>Decapoda</taxon>
        <taxon>Pleocyemata</taxon>
        <taxon>Brachyura</taxon>
        <taxon>Eubrachyura</taxon>
        <taxon>Portunoidea</taxon>
        <taxon>Portunidae</taxon>
        <taxon>Portuninae</taxon>
        <taxon>Portunus</taxon>
    </lineage>
</organism>
<comment type="caution">
    <text evidence="1">The sequence shown here is derived from an EMBL/GenBank/DDBJ whole genome shotgun (WGS) entry which is preliminary data.</text>
</comment>